<dbReference type="EMBL" id="JH598109">
    <property type="status" value="NOT_ANNOTATED_CDS"/>
    <property type="molecule type" value="Genomic_DNA"/>
</dbReference>
<feature type="region of interest" description="Disordered" evidence="1">
    <location>
        <begin position="1"/>
        <end position="100"/>
    </location>
</feature>
<organism evidence="2 3">
    <name type="scientific">Hyaloperonospora arabidopsidis (strain Emoy2)</name>
    <name type="common">Downy mildew agent</name>
    <name type="synonym">Peronospora arabidopsidis</name>
    <dbReference type="NCBI Taxonomy" id="559515"/>
    <lineage>
        <taxon>Eukaryota</taxon>
        <taxon>Sar</taxon>
        <taxon>Stramenopiles</taxon>
        <taxon>Oomycota</taxon>
        <taxon>Peronosporomycetes</taxon>
        <taxon>Peronosporales</taxon>
        <taxon>Peronosporaceae</taxon>
        <taxon>Hyaloperonospora</taxon>
    </lineage>
</organism>
<feature type="compositionally biased region" description="Basic and acidic residues" evidence="1">
    <location>
        <begin position="88"/>
        <end position="99"/>
    </location>
</feature>
<feature type="compositionally biased region" description="Basic and acidic residues" evidence="1">
    <location>
        <begin position="22"/>
        <end position="49"/>
    </location>
</feature>
<reference evidence="2" key="2">
    <citation type="submission" date="2015-06" db="UniProtKB">
        <authorList>
            <consortium name="EnsemblProtists"/>
        </authorList>
    </citation>
    <scope>IDENTIFICATION</scope>
    <source>
        <strain evidence="2">Emoy2</strain>
    </source>
</reference>
<accession>M4C1Y4</accession>
<dbReference type="InParanoid" id="M4C1Y4"/>
<name>M4C1Y4_HYAAE</name>
<dbReference type="HOGENOM" id="CLU_1392553_0_0_1"/>
<feature type="compositionally biased region" description="Polar residues" evidence="1">
    <location>
        <begin position="70"/>
        <end position="87"/>
    </location>
</feature>
<keyword evidence="3" id="KW-1185">Reference proteome</keyword>
<dbReference type="eggNOG" id="ENOG502SS7M">
    <property type="taxonomic scope" value="Eukaryota"/>
</dbReference>
<evidence type="ECO:0000313" key="2">
    <source>
        <dbReference type="EnsemblProtists" id="HpaP813098"/>
    </source>
</evidence>
<dbReference type="AlphaFoldDB" id="M4C1Y4"/>
<reference evidence="3" key="1">
    <citation type="journal article" date="2010" name="Science">
        <title>Signatures of adaptation to obligate biotrophy in the Hyaloperonospora arabidopsidis genome.</title>
        <authorList>
            <person name="Baxter L."/>
            <person name="Tripathy S."/>
            <person name="Ishaque N."/>
            <person name="Boot N."/>
            <person name="Cabral A."/>
            <person name="Kemen E."/>
            <person name="Thines M."/>
            <person name="Ah-Fong A."/>
            <person name="Anderson R."/>
            <person name="Badejoko W."/>
            <person name="Bittner-Eddy P."/>
            <person name="Boore J.L."/>
            <person name="Chibucos M.C."/>
            <person name="Coates M."/>
            <person name="Dehal P."/>
            <person name="Delehaunty K."/>
            <person name="Dong S."/>
            <person name="Downton P."/>
            <person name="Dumas B."/>
            <person name="Fabro G."/>
            <person name="Fronick C."/>
            <person name="Fuerstenberg S.I."/>
            <person name="Fulton L."/>
            <person name="Gaulin E."/>
            <person name="Govers F."/>
            <person name="Hughes L."/>
            <person name="Humphray S."/>
            <person name="Jiang R.H."/>
            <person name="Judelson H."/>
            <person name="Kamoun S."/>
            <person name="Kyung K."/>
            <person name="Meijer H."/>
            <person name="Minx P."/>
            <person name="Morris P."/>
            <person name="Nelson J."/>
            <person name="Phuntumart V."/>
            <person name="Qutob D."/>
            <person name="Rehmany A."/>
            <person name="Rougon-Cardoso A."/>
            <person name="Ryden P."/>
            <person name="Torto-Alalibo T."/>
            <person name="Studholme D."/>
            <person name="Wang Y."/>
            <person name="Win J."/>
            <person name="Wood J."/>
            <person name="Clifton S.W."/>
            <person name="Rogers J."/>
            <person name="Van den Ackerveken G."/>
            <person name="Jones J.D."/>
            <person name="McDowell J.M."/>
            <person name="Beynon J."/>
            <person name="Tyler B.M."/>
        </authorList>
    </citation>
    <scope>NUCLEOTIDE SEQUENCE [LARGE SCALE GENOMIC DNA]</scope>
    <source>
        <strain evidence="3">Emoy2</strain>
    </source>
</reference>
<feature type="compositionally biased region" description="Basic and acidic residues" evidence="1">
    <location>
        <begin position="58"/>
        <end position="69"/>
    </location>
</feature>
<evidence type="ECO:0000313" key="3">
    <source>
        <dbReference type="Proteomes" id="UP000011713"/>
    </source>
</evidence>
<protein>
    <submittedName>
        <fullName evidence="2">Uncharacterized protein</fullName>
    </submittedName>
</protein>
<dbReference type="EnsemblProtists" id="HpaT813098">
    <property type="protein sequence ID" value="HpaP813098"/>
    <property type="gene ID" value="HpaG813098"/>
</dbReference>
<sequence length="196" mass="20133">MAVGTTTSVKHKVQTNEPEGESQGHHSDNRVQKTEGDPRGYHGESRVEIDSELSFVNGKDESEASHNDNQEVTESGTNGEDQASGQRTSHDNSKQKEPAIKSATSSTVVCGGGCVAATQRVTTGKCPACECPADGCPCTKCGCPLCGPTQTASTPLPCRGGDAARDRAIAGNCPACGCPTGNCPCTNCICPACQSA</sequence>
<dbReference type="Proteomes" id="UP000011713">
    <property type="component" value="Unassembled WGS sequence"/>
</dbReference>
<dbReference type="VEuPathDB" id="FungiDB:HpaG813098"/>
<evidence type="ECO:0000256" key="1">
    <source>
        <dbReference type="SAM" id="MobiDB-lite"/>
    </source>
</evidence>
<proteinExistence type="predicted"/>